<feature type="domain" description="Solute-binding protein family 3/N-terminal" evidence="3">
    <location>
        <begin position="72"/>
        <end position="276"/>
    </location>
</feature>
<dbReference type="Proteomes" id="UP001219862">
    <property type="component" value="Unassembled WGS sequence"/>
</dbReference>
<proteinExistence type="predicted"/>
<dbReference type="PANTHER" id="PTHR35936:SF25">
    <property type="entry name" value="ABC TRANSPORTER SUBSTRATE-BINDING PROTEIN"/>
    <property type="match status" value="1"/>
</dbReference>
<evidence type="ECO:0000313" key="5">
    <source>
        <dbReference type="Proteomes" id="UP001219862"/>
    </source>
</evidence>
<dbReference type="PANTHER" id="PTHR35936">
    <property type="entry name" value="MEMBRANE-BOUND LYTIC MUREIN TRANSGLYCOSYLASE F"/>
    <property type="match status" value="1"/>
</dbReference>
<dbReference type="InterPro" id="IPR001638">
    <property type="entry name" value="Solute-binding_3/MltF_N"/>
</dbReference>
<accession>A0ABT5KLX4</accession>
<feature type="signal peptide" evidence="2">
    <location>
        <begin position="1"/>
        <end position="33"/>
    </location>
</feature>
<dbReference type="Gene3D" id="3.40.190.10">
    <property type="entry name" value="Periplasmic binding protein-like II"/>
    <property type="match status" value="2"/>
</dbReference>
<protein>
    <submittedName>
        <fullName evidence="4">Transporter substrate-binding domain-containing protein</fullName>
    </submittedName>
</protein>
<evidence type="ECO:0000259" key="3">
    <source>
        <dbReference type="Pfam" id="PF00497"/>
    </source>
</evidence>
<evidence type="ECO:0000256" key="1">
    <source>
        <dbReference type="ARBA" id="ARBA00022729"/>
    </source>
</evidence>
<keyword evidence="5" id="KW-1185">Reference proteome</keyword>
<evidence type="ECO:0000256" key="2">
    <source>
        <dbReference type="SAM" id="SignalP"/>
    </source>
</evidence>
<evidence type="ECO:0000313" key="4">
    <source>
        <dbReference type="EMBL" id="MDC8783914.1"/>
    </source>
</evidence>
<dbReference type="EMBL" id="JAQQXS010000001">
    <property type="protein sequence ID" value="MDC8783914.1"/>
    <property type="molecule type" value="Genomic_DNA"/>
</dbReference>
<name>A0ABT5KLX4_9BURK</name>
<gene>
    <name evidence="4" type="ORF">PRZ01_01760</name>
</gene>
<organism evidence="4 5">
    <name type="scientific">Roseateles koreensis</name>
    <dbReference type="NCBI Taxonomy" id="2987526"/>
    <lineage>
        <taxon>Bacteria</taxon>
        <taxon>Pseudomonadati</taxon>
        <taxon>Pseudomonadota</taxon>
        <taxon>Betaproteobacteria</taxon>
        <taxon>Burkholderiales</taxon>
        <taxon>Sphaerotilaceae</taxon>
        <taxon>Roseateles</taxon>
    </lineage>
</organism>
<reference evidence="4 5" key="1">
    <citation type="submission" date="2022-10" db="EMBL/GenBank/DDBJ databases">
        <title>paucibacter sp. hw8 Genome sequencing.</title>
        <authorList>
            <person name="Park S."/>
        </authorList>
    </citation>
    <scope>NUCLEOTIDE SEQUENCE [LARGE SCALE GENOMIC DNA]</scope>
    <source>
        <strain evidence="5">hw8</strain>
    </source>
</reference>
<dbReference type="RefSeq" id="WP_273595018.1">
    <property type="nucleotide sequence ID" value="NZ_JAQQXS010000001.1"/>
</dbReference>
<comment type="caution">
    <text evidence="4">The sequence shown here is derived from an EMBL/GenBank/DDBJ whole genome shotgun (WGS) entry which is preliminary data.</text>
</comment>
<keyword evidence="1 2" id="KW-0732">Signal</keyword>
<dbReference type="Pfam" id="PF00497">
    <property type="entry name" value="SBP_bac_3"/>
    <property type="match status" value="1"/>
</dbReference>
<dbReference type="SUPFAM" id="SSF53850">
    <property type="entry name" value="Periplasmic binding protein-like II"/>
    <property type="match status" value="1"/>
</dbReference>
<sequence>MNSHDMATPPERLRLRWATAAGLTFVWPCLSNAAPNAAPNAPPNAELKRVEPVRLGIGEWAPFFSADLPHFGVFAQVVSEAFAQQGFAVQYQIMPWKRALADVESGYLHGSPGWGLTPERAQKFLYSDPVILSHDALFFLKRRPLLFQRDEDLRDKLLGATSGYHYGPLIQQYEAEGILRVDRAPSDEASLRKLLLGRVDGLLMNREAGVFLLKTRFTSAEQAEVVISPRAVGSKTSHMVMSRALPEVPGQLKAFNLGLAELRQRGRVQELLRQYAPASQLK</sequence>
<feature type="chain" id="PRO_5046586751" evidence="2">
    <location>
        <begin position="34"/>
        <end position="282"/>
    </location>
</feature>